<dbReference type="PANTHER" id="PTHR48475">
    <property type="entry name" value="RIBONUCLEASE H"/>
    <property type="match status" value="1"/>
</dbReference>
<evidence type="ECO:0000313" key="2">
    <source>
        <dbReference type="RefSeq" id="XP_071928052.1"/>
    </source>
</evidence>
<gene>
    <name evidence="2" type="primary">LOC140021176</name>
</gene>
<dbReference type="Proteomes" id="UP001652660">
    <property type="component" value="Chromosome 11e"/>
</dbReference>
<dbReference type="GeneID" id="140021176"/>
<accession>A0ABM4W8D7</accession>
<protein>
    <recommendedName>
        <fullName evidence="3">Reverse transcriptase RNase H-like domain-containing protein</fullName>
    </recommendedName>
</protein>
<reference evidence="2" key="1">
    <citation type="submission" date="2025-08" db="UniProtKB">
        <authorList>
            <consortium name="RefSeq"/>
        </authorList>
    </citation>
    <scope>IDENTIFICATION</scope>
    <source>
        <tissue evidence="2">Leaves</tissue>
    </source>
</reference>
<evidence type="ECO:0008006" key="3">
    <source>
        <dbReference type="Google" id="ProtNLM"/>
    </source>
</evidence>
<dbReference type="PANTHER" id="PTHR48475:SF2">
    <property type="entry name" value="RIBONUCLEASE H"/>
    <property type="match status" value="1"/>
</dbReference>
<dbReference type="RefSeq" id="XP_071928052.1">
    <property type="nucleotide sequence ID" value="XM_072071951.1"/>
</dbReference>
<proteinExistence type="predicted"/>
<name>A0ABM4W8D7_COFAR</name>
<evidence type="ECO:0000313" key="1">
    <source>
        <dbReference type="Proteomes" id="UP001652660"/>
    </source>
</evidence>
<organism evidence="1 2">
    <name type="scientific">Coffea arabica</name>
    <name type="common">Arabian coffee</name>
    <dbReference type="NCBI Taxonomy" id="13443"/>
    <lineage>
        <taxon>Eukaryota</taxon>
        <taxon>Viridiplantae</taxon>
        <taxon>Streptophyta</taxon>
        <taxon>Embryophyta</taxon>
        <taxon>Tracheophyta</taxon>
        <taxon>Spermatophyta</taxon>
        <taxon>Magnoliopsida</taxon>
        <taxon>eudicotyledons</taxon>
        <taxon>Gunneridae</taxon>
        <taxon>Pentapetalae</taxon>
        <taxon>asterids</taxon>
        <taxon>lamiids</taxon>
        <taxon>Gentianales</taxon>
        <taxon>Rubiaceae</taxon>
        <taxon>Ixoroideae</taxon>
        <taxon>Gardenieae complex</taxon>
        <taxon>Bertiereae - Coffeeae clade</taxon>
        <taxon>Coffeeae</taxon>
        <taxon>Coffea</taxon>
    </lineage>
</organism>
<sequence length="146" mass="16884">MSRSATRETPFSLTYGSEAVVPVEFITPSPRMVAFTAEVNDEERKIDLDLTDEIRDAFAARIALHKNIFANYYNARVKYFRFRPGDLVLRKNSISRSEPQGKLNPRWEGLYRVVDASQSGYCKLAHRDGVLVPRTWHAENLRLYYP</sequence>
<keyword evidence="1" id="KW-1185">Reference proteome</keyword>